<dbReference type="InterPro" id="IPR009825">
    <property type="entry name" value="ECF_substrate-spec-like"/>
</dbReference>
<sequence>MLSTTLSRRGLLGFSPLARIGIALVSLVSLLAFTWPLYLPESAFGLVMTQDRYWVFFLIIPLALFFLGLEINRGKIEMSALALLAVLAALAAALRQIGAGAVGIEPMWFLVILAARVFGATFGFSLGAIAMALSALLTGGIGPWLPFQIMAASWIGLLAGSLPQRLRGRLEIAMLMVIALVAGMSFGFLMDLQLWPWLLGTETAISFVPGAGVEENLTRFVRFHFLTAMAWDIPRSILTATLIAITGAPILNALRRAQKRVVFLDDLSERAKAQKAL</sequence>
<evidence type="ECO:0000256" key="1">
    <source>
        <dbReference type="SAM" id="Phobius"/>
    </source>
</evidence>
<feature type="transmembrane region" description="Helical" evidence="1">
    <location>
        <begin position="52"/>
        <end position="72"/>
    </location>
</feature>
<feature type="transmembrane region" description="Helical" evidence="1">
    <location>
        <begin position="141"/>
        <end position="160"/>
    </location>
</feature>
<keyword evidence="1" id="KW-0812">Transmembrane</keyword>
<accession>A0A6J6DFB1</accession>
<dbReference type="InterPro" id="IPR017196">
    <property type="entry name" value="ECF_substrate-spec_UCP037395"/>
</dbReference>
<feature type="transmembrane region" description="Helical" evidence="1">
    <location>
        <begin position="78"/>
        <end position="95"/>
    </location>
</feature>
<keyword evidence="1" id="KW-1133">Transmembrane helix</keyword>
<reference evidence="2" key="1">
    <citation type="submission" date="2020-05" db="EMBL/GenBank/DDBJ databases">
        <authorList>
            <person name="Chiriac C."/>
            <person name="Salcher M."/>
            <person name="Ghai R."/>
            <person name="Kavagutti S V."/>
        </authorList>
    </citation>
    <scope>NUCLEOTIDE SEQUENCE</scope>
</reference>
<name>A0A6J6DFB1_9ZZZZ</name>
<dbReference type="Pfam" id="PF07155">
    <property type="entry name" value="ECF-ribofla_trS"/>
    <property type="match status" value="1"/>
</dbReference>
<proteinExistence type="predicted"/>
<dbReference type="EMBL" id="CAEZTJ010000017">
    <property type="protein sequence ID" value="CAB4562046.1"/>
    <property type="molecule type" value="Genomic_DNA"/>
</dbReference>
<evidence type="ECO:0000313" key="2">
    <source>
        <dbReference type="EMBL" id="CAB4562046.1"/>
    </source>
</evidence>
<dbReference type="Gene3D" id="1.10.1760.20">
    <property type="match status" value="1"/>
</dbReference>
<feature type="transmembrane region" description="Helical" evidence="1">
    <location>
        <begin position="172"/>
        <end position="190"/>
    </location>
</feature>
<dbReference type="GO" id="GO:0022857">
    <property type="term" value="F:transmembrane transporter activity"/>
    <property type="evidence" value="ECO:0007669"/>
    <property type="project" value="InterPro"/>
</dbReference>
<protein>
    <submittedName>
        <fullName evidence="2">Unannotated protein</fullName>
    </submittedName>
</protein>
<dbReference type="AlphaFoldDB" id="A0A6J6DFB1"/>
<feature type="transmembrane region" description="Helical" evidence="1">
    <location>
        <begin position="107"/>
        <end position="135"/>
    </location>
</feature>
<organism evidence="2">
    <name type="scientific">freshwater metagenome</name>
    <dbReference type="NCBI Taxonomy" id="449393"/>
    <lineage>
        <taxon>unclassified sequences</taxon>
        <taxon>metagenomes</taxon>
        <taxon>ecological metagenomes</taxon>
    </lineage>
</organism>
<feature type="transmembrane region" description="Helical" evidence="1">
    <location>
        <begin position="20"/>
        <end position="40"/>
    </location>
</feature>
<feature type="transmembrane region" description="Helical" evidence="1">
    <location>
        <begin position="233"/>
        <end position="254"/>
    </location>
</feature>
<dbReference type="PIRSF" id="PIRSF037395">
    <property type="entry name" value="UCP037395_ABCper"/>
    <property type="match status" value="1"/>
</dbReference>
<gene>
    <name evidence="2" type="ORF">UFOPK1650_00242</name>
</gene>
<keyword evidence="1" id="KW-0472">Membrane</keyword>